<feature type="region of interest" description="Disordered" evidence="2">
    <location>
        <begin position="18"/>
        <end position="56"/>
    </location>
</feature>
<feature type="compositionally biased region" description="Basic and acidic residues" evidence="2">
    <location>
        <begin position="76"/>
        <end position="89"/>
    </location>
</feature>
<gene>
    <name evidence="4" type="ORF">TELCIR_06120</name>
</gene>
<feature type="region of interest" description="Disordered" evidence="2">
    <location>
        <begin position="72"/>
        <end position="92"/>
    </location>
</feature>
<name>A0A2G9UP80_TELCI</name>
<evidence type="ECO:0000256" key="2">
    <source>
        <dbReference type="SAM" id="MobiDB-lite"/>
    </source>
</evidence>
<reference evidence="4 5" key="1">
    <citation type="submission" date="2015-09" db="EMBL/GenBank/DDBJ databases">
        <title>Draft genome of the parasitic nematode Teladorsagia circumcincta isolate WARC Sus (inbred).</title>
        <authorList>
            <person name="Mitreva M."/>
        </authorList>
    </citation>
    <scope>NUCLEOTIDE SEQUENCE [LARGE SCALE GENOMIC DNA]</scope>
    <source>
        <strain evidence="4 5">S</strain>
    </source>
</reference>
<dbReference type="SUPFAM" id="SSF49354">
    <property type="entry name" value="PapD-like"/>
    <property type="match status" value="1"/>
</dbReference>
<dbReference type="PANTHER" id="PTHR22947:SF12">
    <property type="entry name" value="MAJOR SPERM PROTEIN"/>
    <property type="match status" value="1"/>
</dbReference>
<dbReference type="PROSITE" id="PS50202">
    <property type="entry name" value="MSP"/>
    <property type="match status" value="1"/>
</dbReference>
<proteinExistence type="predicted"/>
<dbReference type="EMBL" id="KZ345805">
    <property type="protein sequence ID" value="PIO71963.1"/>
    <property type="molecule type" value="Genomic_DNA"/>
</dbReference>
<dbReference type="Gene3D" id="2.60.40.10">
    <property type="entry name" value="Immunoglobulins"/>
    <property type="match status" value="1"/>
</dbReference>
<accession>A0A2G9UP80</accession>
<dbReference type="InterPro" id="IPR051774">
    <property type="entry name" value="Sperm-specific_class_P"/>
</dbReference>
<feature type="domain" description="MSP" evidence="3">
    <location>
        <begin position="176"/>
        <end position="283"/>
    </location>
</feature>
<evidence type="ECO:0000313" key="4">
    <source>
        <dbReference type="EMBL" id="PIO71963.1"/>
    </source>
</evidence>
<evidence type="ECO:0000259" key="3">
    <source>
        <dbReference type="PROSITE" id="PS50202"/>
    </source>
</evidence>
<keyword evidence="5" id="KW-1185">Reference proteome</keyword>
<dbReference type="Proteomes" id="UP000230423">
    <property type="component" value="Unassembled WGS sequence"/>
</dbReference>
<evidence type="ECO:0000313" key="5">
    <source>
        <dbReference type="Proteomes" id="UP000230423"/>
    </source>
</evidence>
<dbReference type="InterPro" id="IPR013783">
    <property type="entry name" value="Ig-like_fold"/>
</dbReference>
<dbReference type="InterPro" id="IPR008962">
    <property type="entry name" value="PapD-like_sf"/>
</dbReference>
<keyword evidence="1" id="KW-0963">Cytoplasm</keyword>
<dbReference type="OrthoDB" id="5866971at2759"/>
<keyword evidence="1" id="KW-0206">Cytoskeleton</keyword>
<comment type="function">
    <text evidence="1">Central component in molecular interactions underlying sperm crawling. Forms an extensive filament system that extends from sperm villipoda, along the leading edge of the pseudopod.</text>
</comment>
<dbReference type="AlphaFoldDB" id="A0A2G9UP80"/>
<dbReference type="InterPro" id="IPR000535">
    <property type="entry name" value="MSP_dom"/>
</dbReference>
<feature type="compositionally biased region" description="Low complexity" evidence="2">
    <location>
        <begin position="20"/>
        <end position="41"/>
    </location>
</feature>
<dbReference type="PANTHER" id="PTHR22947">
    <property type="entry name" value="MAJOR SPERM PROTEIN"/>
    <property type="match status" value="1"/>
</dbReference>
<sequence length="283" mass="29458">MEDGMAVAGAGVEQLNEAQPASLASPASLAGPALASPASLQGRGGRSLGGRGERGSRLDQVVASLVVAREAGAARAGEEDQSRRNRRVADLGNPGGLGSLNAVVGVGGGRAEGASLLDLPRARAEGANRNENLVLAGRSRAGALGLAGFMLPKPKPCQSIRVELASGTSLPAKPSELRVEPCELSYKAIGGLKGVNVVNDTQERKFFKVKCSDNMLYRVNPVFGVVEPGKSSRIDILRQNGGAKIDKIVLVTTKAEDGETPSREVFNQGRNTEMMVLPLLVQE</sequence>
<dbReference type="Pfam" id="PF00635">
    <property type="entry name" value="Motile_Sperm"/>
    <property type="match status" value="1"/>
</dbReference>
<protein>
    <recommendedName>
        <fullName evidence="1">Major sperm protein</fullName>
    </recommendedName>
</protein>
<organism evidence="4 5">
    <name type="scientific">Teladorsagia circumcincta</name>
    <name type="common">Brown stomach worm</name>
    <name type="synonym">Ostertagia circumcincta</name>
    <dbReference type="NCBI Taxonomy" id="45464"/>
    <lineage>
        <taxon>Eukaryota</taxon>
        <taxon>Metazoa</taxon>
        <taxon>Ecdysozoa</taxon>
        <taxon>Nematoda</taxon>
        <taxon>Chromadorea</taxon>
        <taxon>Rhabditida</taxon>
        <taxon>Rhabditina</taxon>
        <taxon>Rhabditomorpha</taxon>
        <taxon>Strongyloidea</taxon>
        <taxon>Trichostrongylidae</taxon>
        <taxon>Teladorsagia</taxon>
    </lineage>
</organism>
<evidence type="ECO:0000256" key="1">
    <source>
        <dbReference type="RuleBase" id="RU003425"/>
    </source>
</evidence>